<dbReference type="Proteomes" id="UP000634136">
    <property type="component" value="Unassembled WGS sequence"/>
</dbReference>
<accession>A0A834STG1</accession>
<dbReference type="OrthoDB" id="1649181at2759"/>
<dbReference type="EMBL" id="JAAIUW010000011">
    <property type="protein sequence ID" value="KAF7808906.1"/>
    <property type="molecule type" value="Genomic_DNA"/>
</dbReference>
<gene>
    <name evidence="2" type="ORF">G2W53_035649</name>
</gene>
<feature type="coiled-coil region" evidence="1">
    <location>
        <begin position="22"/>
        <end position="52"/>
    </location>
</feature>
<evidence type="ECO:0000313" key="2">
    <source>
        <dbReference type="EMBL" id="KAF7808906.1"/>
    </source>
</evidence>
<keyword evidence="3" id="KW-1185">Reference proteome</keyword>
<evidence type="ECO:0000313" key="3">
    <source>
        <dbReference type="Proteomes" id="UP000634136"/>
    </source>
</evidence>
<reference evidence="2" key="1">
    <citation type="submission" date="2020-09" db="EMBL/GenBank/DDBJ databases">
        <title>Genome-Enabled Discovery of Anthraquinone Biosynthesis in Senna tora.</title>
        <authorList>
            <person name="Kang S.-H."/>
            <person name="Pandey R.P."/>
            <person name="Lee C.-M."/>
            <person name="Sim J.-S."/>
            <person name="Jeong J.-T."/>
            <person name="Choi B.-S."/>
            <person name="Jung M."/>
            <person name="Ginzburg D."/>
            <person name="Zhao K."/>
            <person name="Won S.Y."/>
            <person name="Oh T.-J."/>
            <person name="Yu Y."/>
            <person name="Kim N.-H."/>
            <person name="Lee O.R."/>
            <person name="Lee T.-H."/>
            <person name="Bashyal P."/>
            <person name="Kim T.-S."/>
            <person name="Lee W.-H."/>
            <person name="Kawkins C."/>
            <person name="Kim C.-K."/>
            <person name="Kim J.S."/>
            <person name="Ahn B.O."/>
            <person name="Rhee S.Y."/>
            <person name="Sohng J.K."/>
        </authorList>
    </citation>
    <scope>NUCLEOTIDE SEQUENCE</scope>
    <source>
        <tissue evidence="2">Leaf</tissue>
    </source>
</reference>
<comment type="caution">
    <text evidence="2">The sequence shown here is derived from an EMBL/GenBank/DDBJ whole genome shotgun (WGS) entry which is preliminary data.</text>
</comment>
<dbReference type="AlphaFoldDB" id="A0A834STG1"/>
<name>A0A834STG1_9FABA</name>
<protein>
    <submittedName>
        <fullName evidence="2">Uncharacterized protein</fullName>
    </submittedName>
</protein>
<dbReference type="PANTHER" id="PTHR34956">
    <property type="entry name" value="OS05G0397300 PROTEIN"/>
    <property type="match status" value="1"/>
</dbReference>
<dbReference type="PANTHER" id="PTHR34956:SF1">
    <property type="entry name" value="DUF4005 DOMAIN-CONTAINING PROTEIN"/>
    <property type="match status" value="1"/>
</dbReference>
<evidence type="ECO:0000256" key="1">
    <source>
        <dbReference type="SAM" id="Coils"/>
    </source>
</evidence>
<organism evidence="2 3">
    <name type="scientific">Senna tora</name>
    <dbReference type="NCBI Taxonomy" id="362788"/>
    <lineage>
        <taxon>Eukaryota</taxon>
        <taxon>Viridiplantae</taxon>
        <taxon>Streptophyta</taxon>
        <taxon>Embryophyta</taxon>
        <taxon>Tracheophyta</taxon>
        <taxon>Spermatophyta</taxon>
        <taxon>Magnoliopsida</taxon>
        <taxon>eudicotyledons</taxon>
        <taxon>Gunneridae</taxon>
        <taxon>Pentapetalae</taxon>
        <taxon>rosids</taxon>
        <taxon>fabids</taxon>
        <taxon>Fabales</taxon>
        <taxon>Fabaceae</taxon>
        <taxon>Caesalpinioideae</taxon>
        <taxon>Cassia clade</taxon>
        <taxon>Senna</taxon>
    </lineage>
</organism>
<sequence>MDMNSDSGLLFEADNFDDDVFYEEIKRQILLLTTEEEEEEEEEKNVGFLEETKRRFNQTIICNHRGLNGSGYGERSRFCSWEAQNCDGSPPLWLINLWKNGKGTGVFIPQVVKCKKNQRSGT</sequence>
<keyword evidence="1" id="KW-0175">Coiled coil</keyword>
<proteinExistence type="predicted"/>